<accession>A0ACB8AXK4</accession>
<keyword evidence="2" id="KW-1185">Reference proteome</keyword>
<proteinExistence type="predicted"/>
<protein>
    <submittedName>
        <fullName evidence="1">Uncharacterized protein</fullName>
    </submittedName>
</protein>
<comment type="caution">
    <text evidence="1">The sequence shown here is derived from an EMBL/GenBank/DDBJ whole genome shotgun (WGS) entry which is preliminary data.</text>
</comment>
<name>A0ACB8AXK4_9AGAM</name>
<gene>
    <name evidence="1" type="ORF">BV22DRAFT_1134850</name>
</gene>
<evidence type="ECO:0000313" key="1">
    <source>
        <dbReference type="EMBL" id="KAH7918112.1"/>
    </source>
</evidence>
<sequence>MDVPMAELILAQCKVEKLDKLYENPKDDVLCSCSYCKAHPPALKKTVCNCSGCHPEAENSMETEVKDEGLITVKPKEKPLKKQCLTKLRRERATKWLIEWRYSVWDKADEASCGWLPPDVFLPEPTMKNLLDHFYNIRTIDNLLPHIWHIKLISREGEDLLKALLAMHQELEELQLKHRQGLREARALQAWEEEAEVLDSDSEASGVEEPMIRWRINHL</sequence>
<dbReference type="EMBL" id="MU266852">
    <property type="protein sequence ID" value="KAH7918112.1"/>
    <property type="molecule type" value="Genomic_DNA"/>
</dbReference>
<dbReference type="Proteomes" id="UP000790709">
    <property type="component" value="Unassembled WGS sequence"/>
</dbReference>
<evidence type="ECO:0000313" key="2">
    <source>
        <dbReference type="Proteomes" id="UP000790709"/>
    </source>
</evidence>
<reference evidence="1" key="1">
    <citation type="journal article" date="2021" name="New Phytol.">
        <title>Evolutionary innovations through gain and loss of genes in the ectomycorrhizal Boletales.</title>
        <authorList>
            <person name="Wu G."/>
            <person name="Miyauchi S."/>
            <person name="Morin E."/>
            <person name="Kuo A."/>
            <person name="Drula E."/>
            <person name="Varga T."/>
            <person name="Kohler A."/>
            <person name="Feng B."/>
            <person name="Cao Y."/>
            <person name="Lipzen A."/>
            <person name="Daum C."/>
            <person name="Hundley H."/>
            <person name="Pangilinan J."/>
            <person name="Johnson J."/>
            <person name="Barry K."/>
            <person name="LaButti K."/>
            <person name="Ng V."/>
            <person name="Ahrendt S."/>
            <person name="Min B."/>
            <person name="Choi I.G."/>
            <person name="Park H."/>
            <person name="Plett J.M."/>
            <person name="Magnuson J."/>
            <person name="Spatafora J.W."/>
            <person name="Nagy L.G."/>
            <person name="Henrissat B."/>
            <person name="Grigoriev I.V."/>
            <person name="Yang Z.L."/>
            <person name="Xu J."/>
            <person name="Martin F.M."/>
        </authorList>
    </citation>
    <scope>NUCLEOTIDE SEQUENCE</scope>
    <source>
        <strain evidence="1">KUC20120723A-06</strain>
    </source>
</reference>
<organism evidence="1 2">
    <name type="scientific">Leucogyrophana mollusca</name>
    <dbReference type="NCBI Taxonomy" id="85980"/>
    <lineage>
        <taxon>Eukaryota</taxon>
        <taxon>Fungi</taxon>
        <taxon>Dikarya</taxon>
        <taxon>Basidiomycota</taxon>
        <taxon>Agaricomycotina</taxon>
        <taxon>Agaricomycetes</taxon>
        <taxon>Agaricomycetidae</taxon>
        <taxon>Boletales</taxon>
        <taxon>Boletales incertae sedis</taxon>
        <taxon>Leucogyrophana</taxon>
    </lineage>
</organism>